<proteinExistence type="predicted"/>
<keyword evidence="2" id="KW-1185">Reference proteome</keyword>
<dbReference type="AlphaFoldDB" id="A0A7J7MBL6"/>
<reference evidence="1 2" key="1">
    <citation type="journal article" date="2020" name="IScience">
        <title>Genome Sequencing of the Endangered Kingdonia uniflora (Circaeasteraceae, Ranunculales) Reveals Potential Mechanisms of Evolutionary Specialization.</title>
        <authorList>
            <person name="Sun Y."/>
            <person name="Deng T."/>
            <person name="Zhang A."/>
            <person name="Moore M.J."/>
            <person name="Landis J.B."/>
            <person name="Lin N."/>
            <person name="Zhang H."/>
            <person name="Zhang X."/>
            <person name="Huang J."/>
            <person name="Zhang X."/>
            <person name="Sun H."/>
            <person name="Wang H."/>
        </authorList>
    </citation>
    <scope>NUCLEOTIDE SEQUENCE [LARGE SCALE GENOMIC DNA]</scope>
    <source>
        <strain evidence="1">TB1705</strain>
        <tissue evidence="1">Leaf</tissue>
    </source>
</reference>
<comment type="caution">
    <text evidence="1">The sequence shown here is derived from an EMBL/GenBank/DDBJ whole genome shotgun (WGS) entry which is preliminary data.</text>
</comment>
<dbReference type="EMBL" id="JACGCM010001644">
    <property type="protein sequence ID" value="KAF6152281.1"/>
    <property type="molecule type" value="Genomic_DNA"/>
</dbReference>
<evidence type="ECO:0000313" key="1">
    <source>
        <dbReference type="EMBL" id="KAF6152281.1"/>
    </source>
</evidence>
<dbReference type="OrthoDB" id="1921439at2759"/>
<dbReference type="Proteomes" id="UP000541444">
    <property type="component" value="Unassembled WGS sequence"/>
</dbReference>
<organism evidence="1 2">
    <name type="scientific">Kingdonia uniflora</name>
    <dbReference type="NCBI Taxonomy" id="39325"/>
    <lineage>
        <taxon>Eukaryota</taxon>
        <taxon>Viridiplantae</taxon>
        <taxon>Streptophyta</taxon>
        <taxon>Embryophyta</taxon>
        <taxon>Tracheophyta</taxon>
        <taxon>Spermatophyta</taxon>
        <taxon>Magnoliopsida</taxon>
        <taxon>Ranunculales</taxon>
        <taxon>Circaeasteraceae</taxon>
        <taxon>Kingdonia</taxon>
    </lineage>
</organism>
<sequence length="69" mass="8376">MDHRVIQEIKYYKKDVEDQHMWTRERSKAWQETKIRFTARVDATIRQLKGKLHRKYSCLTVPNTPTINS</sequence>
<gene>
    <name evidence="1" type="ORF">GIB67_005935</name>
</gene>
<name>A0A7J7MBL6_9MAGN</name>
<evidence type="ECO:0000313" key="2">
    <source>
        <dbReference type="Proteomes" id="UP000541444"/>
    </source>
</evidence>
<accession>A0A7J7MBL6</accession>
<protein>
    <submittedName>
        <fullName evidence="1">Uncharacterized protein</fullName>
    </submittedName>
</protein>